<evidence type="ECO:0000259" key="9">
    <source>
        <dbReference type="PROSITE" id="PS51038"/>
    </source>
</evidence>
<accession>A0A9R0ZT99</accession>
<comment type="subcellular location">
    <subcellularLocation>
        <location evidence="1 7">Nucleus</location>
    </subcellularLocation>
</comment>
<dbReference type="EMBL" id="LT934124">
    <property type="protein sequence ID" value="VAI83658.1"/>
    <property type="molecule type" value="Genomic_DNA"/>
</dbReference>
<keyword evidence="7" id="KW-0067">ATP-binding</keyword>
<dbReference type="CDD" id="cd00009">
    <property type="entry name" value="AAA"/>
    <property type="match status" value="1"/>
</dbReference>
<evidence type="ECO:0000256" key="8">
    <source>
        <dbReference type="SAM" id="MobiDB-lite"/>
    </source>
</evidence>
<dbReference type="InterPro" id="IPR015163">
    <property type="entry name" value="Cdc6_C"/>
</dbReference>
<dbReference type="Pfam" id="PF01426">
    <property type="entry name" value="BAH"/>
    <property type="match status" value="1"/>
</dbReference>
<sequence>MDRPKPPVGKKIKRTAKEKLLDSDLWAAHIESLRREPDGAFWAKVRWYTIPEETAAGRQPHNLRRELYRTNALGDIEMESIVRHCFVMSPKEYRDATNDGDDVFYCEYEYDVHWHNFKRLADIDDEPETKEDPSDEPYNAANDYNSDTDEDSEYDEEDEPATRCSARKNQSNEKILPANSWKGRIYGLQKIGIRKIPEHVRCHQKTALEKAKATLLLATLPKSLPCRDKEMEEISTFVKDAICNDHCLGRCLYIHGVPGTGKTMSVLAVMRRLRSEFDSGALRPYCFIEINGLKLASPENIYKVLYNILDWPTKPNSNLVIIGIANTMDLPEKLLPRISSRMGIQRLCFGPYNYRQLQEIITSRLKGINAFEDQAIEFASRKVAAMSGDARRALEICRRAAEFADYRVKQFQQVEQTPSSANTGNGFVCMGDIEDAIQEVFQAPHIQVMKNCPKFGKVILAAMVHELYRSGLGEVLFDKLATTVFSWCHVNRELLPGYDTLLKICCKLGESKIVLCEEGTKHKLQKLQLNYPSDDVTFALKESPDLPWLSKYL</sequence>
<dbReference type="Gramene" id="TRITD7Bv1G021460.6">
    <property type="protein sequence ID" value="TRITD7Bv1G021460.6"/>
    <property type="gene ID" value="TRITD7Bv1G021460"/>
</dbReference>
<dbReference type="InterPro" id="IPR050311">
    <property type="entry name" value="ORC1/CDC6"/>
</dbReference>
<organism evidence="10 11">
    <name type="scientific">Triticum turgidum subsp. durum</name>
    <name type="common">Durum wheat</name>
    <name type="synonym">Triticum durum</name>
    <dbReference type="NCBI Taxonomy" id="4567"/>
    <lineage>
        <taxon>Eukaryota</taxon>
        <taxon>Viridiplantae</taxon>
        <taxon>Streptophyta</taxon>
        <taxon>Embryophyta</taxon>
        <taxon>Tracheophyta</taxon>
        <taxon>Spermatophyta</taxon>
        <taxon>Magnoliopsida</taxon>
        <taxon>Liliopsida</taxon>
        <taxon>Poales</taxon>
        <taxon>Poaceae</taxon>
        <taxon>BOP clade</taxon>
        <taxon>Pooideae</taxon>
        <taxon>Triticodae</taxon>
        <taxon>Triticeae</taxon>
        <taxon>Triticinae</taxon>
        <taxon>Triticum</taxon>
    </lineage>
</organism>
<dbReference type="PANTHER" id="PTHR10763">
    <property type="entry name" value="CELL DIVISION CONTROL PROTEIN 6-RELATED"/>
    <property type="match status" value="1"/>
</dbReference>
<dbReference type="Gene3D" id="2.30.30.490">
    <property type="match status" value="1"/>
</dbReference>
<feature type="region of interest" description="Disordered" evidence="8">
    <location>
        <begin position="125"/>
        <end position="170"/>
    </location>
</feature>
<dbReference type="SMART" id="SM00439">
    <property type="entry name" value="BAH"/>
    <property type="match status" value="1"/>
</dbReference>
<evidence type="ECO:0000256" key="5">
    <source>
        <dbReference type="ARBA" id="ARBA00023125"/>
    </source>
</evidence>
<evidence type="ECO:0000256" key="2">
    <source>
        <dbReference type="ARBA" id="ARBA00022705"/>
    </source>
</evidence>
<dbReference type="Gene3D" id="1.10.8.60">
    <property type="match status" value="1"/>
</dbReference>
<dbReference type="InterPro" id="IPR001025">
    <property type="entry name" value="BAH_dom"/>
</dbReference>
<dbReference type="GO" id="GO:0005664">
    <property type="term" value="C:nuclear origin of replication recognition complex"/>
    <property type="evidence" value="ECO:0007669"/>
    <property type="project" value="TreeGrafter"/>
</dbReference>
<proteinExistence type="inferred from homology"/>
<evidence type="ECO:0000256" key="6">
    <source>
        <dbReference type="ARBA" id="ARBA00023242"/>
    </source>
</evidence>
<evidence type="ECO:0000313" key="10">
    <source>
        <dbReference type="EMBL" id="VAI83658.1"/>
    </source>
</evidence>
<dbReference type="Pfam" id="PF09079">
    <property type="entry name" value="WHD_Cdc6"/>
    <property type="match status" value="1"/>
</dbReference>
<keyword evidence="7" id="KW-0547">Nucleotide-binding</keyword>
<dbReference type="GO" id="GO:0005524">
    <property type="term" value="F:ATP binding"/>
    <property type="evidence" value="ECO:0007669"/>
    <property type="project" value="UniProtKB-KW"/>
</dbReference>
<keyword evidence="11" id="KW-1185">Reference proteome</keyword>
<dbReference type="Proteomes" id="UP000324705">
    <property type="component" value="Chromosome 7B"/>
</dbReference>
<gene>
    <name evidence="10" type="ORF">TRITD_7Bv1G021460</name>
</gene>
<name>A0A9R0ZT99_TRITD</name>
<dbReference type="SUPFAM" id="SSF52540">
    <property type="entry name" value="P-loop containing nucleoside triphosphate hydrolases"/>
    <property type="match status" value="1"/>
</dbReference>
<keyword evidence="6 7" id="KW-0539">Nucleus</keyword>
<keyword evidence="4" id="KW-0460">Magnesium</keyword>
<dbReference type="FunFam" id="2.30.30.490:FF:000020">
    <property type="entry name" value="Origin recognition complex subunit 1"/>
    <property type="match status" value="1"/>
</dbReference>
<keyword evidence="2 7" id="KW-0235">DNA replication</keyword>
<dbReference type="Gene3D" id="3.40.50.300">
    <property type="entry name" value="P-loop containing nucleotide triphosphate hydrolases"/>
    <property type="match status" value="2"/>
</dbReference>
<evidence type="ECO:0000256" key="7">
    <source>
        <dbReference type="RuleBase" id="RU365058"/>
    </source>
</evidence>
<dbReference type="GO" id="GO:0046872">
    <property type="term" value="F:metal ion binding"/>
    <property type="evidence" value="ECO:0007669"/>
    <property type="project" value="UniProtKB-KW"/>
</dbReference>
<evidence type="ECO:0000313" key="11">
    <source>
        <dbReference type="Proteomes" id="UP000324705"/>
    </source>
</evidence>
<comment type="function">
    <text evidence="7">Component of the origin recognition complex (ORC) that binds origins of replication. DNA-binding is ATP-dependent, however specific DNA sequences that define origins of replication have not been identified so far. ORC is required to assemble the pre-replication complex necessary to initiate DNA replication.</text>
</comment>
<dbReference type="Pfam" id="PF17872">
    <property type="entry name" value="AAA_lid_10"/>
    <property type="match status" value="1"/>
</dbReference>
<dbReference type="AlphaFoldDB" id="A0A9R0ZT99"/>
<dbReference type="PANTHER" id="PTHR10763:SF23">
    <property type="entry name" value="ORIGIN RECOGNITION COMPLEX SUBUNIT 1"/>
    <property type="match status" value="1"/>
</dbReference>
<dbReference type="GO" id="GO:0033314">
    <property type="term" value="P:mitotic DNA replication checkpoint signaling"/>
    <property type="evidence" value="ECO:0007669"/>
    <property type="project" value="TreeGrafter"/>
</dbReference>
<protein>
    <recommendedName>
        <fullName evidence="7">Origin recognition complex subunit 1</fullName>
    </recommendedName>
</protein>
<dbReference type="GO" id="GO:0006270">
    <property type="term" value="P:DNA replication initiation"/>
    <property type="evidence" value="ECO:0007669"/>
    <property type="project" value="TreeGrafter"/>
</dbReference>
<feature type="compositionally biased region" description="Acidic residues" evidence="8">
    <location>
        <begin position="146"/>
        <end position="159"/>
    </location>
</feature>
<dbReference type="GO" id="GO:0003688">
    <property type="term" value="F:DNA replication origin binding"/>
    <property type="evidence" value="ECO:0007669"/>
    <property type="project" value="TreeGrafter"/>
</dbReference>
<dbReference type="PROSITE" id="PS51038">
    <property type="entry name" value="BAH"/>
    <property type="match status" value="1"/>
</dbReference>
<dbReference type="InterPro" id="IPR041083">
    <property type="entry name" value="AAA_lid_10"/>
</dbReference>
<keyword evidence="3" id="KW-0479">Metal-binding</keyword>
<dbReference type="GO" id="GO:0003682">
    <property type="term" value="F:chromatin binding"/>
    <property type="evidence" value="ECO:0007669"/>
    <property type="project" value="InterPro"/>
</dbReference>
<dbReference type="InterPro" id="IPR043151">
    <property type="entry name" value="BAH_sf"/>
</dbReference>
<dbReference type="FunFam" id="1.10.8.60:FF:000082">
    <property type="entry name" value="Origin recognition complex subunit 1"/>
    <property type="match status" value="1"/>
</dbReference>
<reference evidence="10 11" key="1">
    <citation type="submission" date="2017-09" db="EMBL/GenBank/DDBJ databases">
        <authorList>
            <consortium name="International Durum Wheat Genome Sequencing Consortium (IDWGSC)"/>
            <person name="Milanesi L."/>
        </authorList>
    </citation>
    <scope>NUCLEOTIDE SEQUENCE [LARGE SCALE GENOMIC DNA]</scope>
    <source>
        <strain evidence="11">cv. Svevo</strain>
    </source>
</reference>
<evidence type="ECO:0000256" key="4">
    <source>
        <dbReference type="ARBA" id="ARBA00022842"/>
    </source>
</evidence>
<keyword evidence="5 7" id="KW-0238">DNA-binding</keyword>
<evidence type="ECO:0000256" key="3">
    <source>
        <dbReference type="ARBA" id="ARBA00022723"/>
    </source>
</evidence>
<comment type="subunit">
    <text evidence="7">Component of the origin recognition complex (ORC) composed of at least ORC1, ORC2, ORC3, ORC4, ORC5 and ORC6. ORC is regulated in a cell-cycle and development dependent manner. It is sequentially assembled at the exit from anaphase of mitosis and disassembled as cells enter S phase. Binds unmodified and methylated histone H3.</text>
</comment>
<feature type="domain" description="BAH" evidence="9">
    <location>
        <begin position="4"/>
        <end position="121"/>
    </location>
</feature>
<dbReference type="InterPro" id="IPR027417">
    <property type="entry name" value="P-loop_NTPase"/>
</dbReference>
<feature type="compositionally biased region" description="Acidic residues" evidence="8">
    <location>
        <begin position="125"/>
        <end position="135"/>
    </location>
</feature>
<comment type="similarity">
    <text evidence="7">Belongs to the ORC1 family.</text>
</comment>
<evidence type="ECO:0000256" key="1">
    <source>
        <dbReference type="ARBA" id="ARBA00004123"/>
    </source>
</evidence>